<evidence type="ECO:0000256" key="1">
    <source>
        <dbReference type="SAM" id="MobiDB-lite"/>
    </source>
</evidence>
<proteinExistence type="predicted"/>
<feature type="region of interest" description="Disordered" evidence="1">
    <location>
        <begin position="1"/>
        <end position="52"/>
    </location>
</feature>
<name>A0ABQ3VDJ1_9CHLR</name>
<accession>A0ABQ3VDJ1</accession>
<sequence>MEAKEHDAWFSNERNGNPAGVSETELKSNKKSRQSPHAQSSEHFAKIRWEVI</sequence>
<comment type="caution">
    <text evidence="2">The sequence shown here is derived from an EMBL/GenBank/DDBJ whole genome shotgun (WGS) entry which is preliminary data.</text>
</comment>
<organism evidence="2 3">
    <name type="scientific">Dictyobacter formicarum</name>
    <dbReference type="NCBI Taxonomy" id="2778368"/>
    <lineage>
        <taxon>Bacteria</taxon>
        <taxon>Bacillati</taxon>
        <taxon>Chloroflexota</taxon>
        <taxon>Ktedonobacteria</taxon>
        <taxon>Ktedonobacterales</taxon>
        <taxon>Dictyobacteraceae</taxon>
        <taxon>Dictyobacter</taxon>
    </lineage>
</organism>
<evidence type="ECO:0000313" key="3">
    <source>
        <dbReference type="Proteomes" id="UP000635565"/>
    </source>
</evidence>
<gene>
    <name evidence="2" type="ORF">KSZ_12270</name>
</gene>
<reference evidence="2 3" key="1">
    <citation type="journal article" date="2021" name="Int. J. Syst. Evol. Microbiol.">
        <title>Reticulibacter mediterranei gen. nov., sp. nov., within the new family Reticulibacteraceae fam. nov., and Ktedonospora formicarum gen. nov., sp. nov., Ktedonobacter robiniae sp. nov., Dictyobacter formicarum sp. nov. and Dictyobacter arantiisoli sp. nov., belonging to the class Ktedonobacteria.</title>
        <authorList>
            <person name="Yabe S."/>
            <person name="Zheng Y."/>
            <person name="Wang C.M."/>
            <person name="Sakai Y."/>
            <person name="Abe K."/>
            <person name="Yokota A."/>
            <person name="Donadio S."/>
            <person name="Cavaletti L."/>
            <person name="Monciardini P."/>
        </authorList>
    </citation>
    <scope>NUCLEOTIDE SEQUENCE [LARGE SCALE GENOMIC DNA]</scope>
    <source>
        <strain evidence="2 3">SOSP1-9</strain>
    </source>
</reference>
<keyword evidence="3" id="KW-1185">Reference proteome</keyword>
<feature type="compositionally biased region" description="Basic and acidic residues" evidence="1">
    <location>
        <begin position="43"/>
        <end position="52"/>
    </location>
</feature>
<evidence type="ECO:0000313" key="2">
    <source>
        <dbReference type="EMBL" id="GHO83221.1"/>
    </source>
</evidence>
<dbReference type="EMBL" id="BNJJ01000003">
    <property type="protein sequence ID" value="GHO83221.1"/>
    <property type="molecule type" value="Genomic_DNA"/>
</dbReference>
<protein>
    <submittedName>
        <fullName evidence="2">Uncharacterized protein</fullName>
    </submittedName>
</protein>
<dbReference type="Proteomes" id="UP000635565">
    <property type="component" value="Unassembled WGS sequence"/>
</dbReference>